<evidence type="ECO:0000313" key="2">
    <source>
        <dbReference type="EMBL" id="SNZ12108.1"/>
    </source>
</evidence>
<keyword evidence="3" id="KW-1185">Reference proteome</keyword>
<proteinExistence type="predicted"/>
<dbReference type="AlphaFoldDB" id="A0A285NSE6"/>
<accession>A0A285NSE6</accession>
<dbReference type="OrthoDB" id="5398238at2"/>
<evidence type="ECO:0000313" key="3">
    <source>
        <dbReference type="Proteomes" id="UP000218627"/>
    </source>
</evidence>
<feature type="transmembrane region" description="Helical" evidence="1">
    <location>
        <begin position="6"/>
        <end position="25"/>
    </location>
</feature>
<dbReference type="SUPFAM" id="SSF158544">
    <property type="entry name" value="GspK insert domain-like"/>
    <property type="match status" value="1"/>
</dbReference>
<gene>
    <name evidence="2" type="ORF">SAMN06265353_0432</name>
</gene>
<dbReference type="Proteomes" id="UP000218627">
    <property type="component" value="Unassembled WGS sequence"/>
</dbReference>
<dbReference type="EMBL" id="OBEN01000001">
    <property type="protein sequence ID" value="SNZ12108.1"/>
    <property type="molecule type" value="Genomic_DNA"/>
</dbReference>
<dbReference type="RefSeq" id="WP_096600604.1">
    <property type="nucleotide sequence ID" value="NZ_OBEN01000001.1"/>
</dbReference>
<sequence length="265" mass="30828">MRGSIIVYVLWMVTLLSGLVFFTLYQLRYSYMRTSHFVDNWTFLYEARALAVLGVNTVQKNPSLLRIKSPIPYYISNRKYRIYIYPEEAKISLPLANSEILKSLMMRLGVEEKRAVELSQNIMAFLGRGVSKQGTPAPYRDVFSITELFYVDGMDRNTYEKLQNYLTPVATLTNINYAPEPVLLALGLTESEAKSVEEQIKVVGYINPEWLQNLLGPSRLYISLRFVYTPLPMYYRVKVVKYEPYYDEMDFIVTSYGEVLDAWQE</sequence>
<name>A0A285NSE6_9AQUI</name>
<keyword evidence="1" id="KW-1133">Transmembrane helix</keyword>
<evidence type="ECO:0000256" key="1">
    <source>
        <dbReference type="SAM" id="Phobius"/>
    </source>
</evidence>
<reference evidence="3" key="1">
    <citation type="submission" date="2017-09" db="EMBL/GenBank/DDBJ databases">
        <authorList>
            <person name="Varghese N."/>
            <person name="Submissions S."/>
        </authorList>
    </citation>
    <scope>NUCLEOTIDE SEQUENCE [LARGE SCALE GENOMIC DNA]</scope>
    <source>
        <strain evidence="3">DSM 2913</strain>
    </source>
</reference>
<keyword evidence="1" id="KW-0472">Membrane</keyword>
<protein>
    <submittedName>
        <fullName evidence="2">General secretion pathway protein K</fullName>
    </submittedName>
</protein>
<keyword evidence="1" id="KW-0812">Transmembrane</keyword>
<dbReference type="InterPro" id="IPR038072">
    <property type="entry name" value="GspK_central_sf"/>
</dbReference>
<organism evidence="2 3">
    <name type="scientific">Hydrogenobacter hydrogenophilus</name>
    <dbReference type="NCBI Taxonomy" id="35835"/>
    <lineage>
        <taxon>Bacteria</taxon>
        <taxon>Pseudomonadati</taxon>
        <taxon>Aquificota</taxon>
        <taxon>Aquificia</taxon>
        <taxon>Aquificales</taxon>
        <taxon>Aquificaceae</taxon>
        <taxon>Hydrogenobacter</taxon>
    </lineage>
</organism>